<dbReference type="AlphaFoldDB" id="A0A2M8L2Y9"/>
<proteinExistence type="predicted"/>
<evidence type="ECO:0000313" key="2">
    <source>
        <dbReference type="Proteomes" id="UP000231474"/>
    </source>
</evidence>
<reference evidence="2" key="1">
    <citation type="submission" date="2017-09" db="EMBL/GenBank/DDBJ databases">
        <title>Depth-based differentiation of microbial function through sediment-hosted aquifers and enrichment of novel symbionts in the deep terrestrial subsurface.</title>
        <authorList>
            <person name="Probst A.J."/>
            <person name="Ladd B."/>
            <person name="Jarett J.K."/>
            <person name="Geller-Mcgrath D.E."/>
            <person name="Sieber C.M.K."/>
            <person name="Emerson J.B."/>
            <person name="Anantharaman K."/>
            <person name="Thomas B.C."/>
            <person name="Malmstrom R."/>
            <person name="Stieglmeier M."/>
            <person name="Klingl A."/>
            <person name="Woyke T."/>
            <person name="Ryan C.M."/>
            <person name="Banfield J.F."/>
        </authorList>
    </citation>
    <scope>NUCLEOTIDE SEQUENCE [LARGE SCALE GENOMIC DNA]</scope>
</reference>
<sequence length="62" mass="6894">MKNATKKVAFKFNTRVAGPGIAPGLEDYANCLLQLLGVSDYILSRQAGPWRIVSTEPPHHEW</sequence>
<evidence type="ECO:0000313" key="1">
    <source>
        <dbReference type="EMBL" id="PJE67269.1"/>
    </source>
</evidence>
<comment type="caution">
    <text evidence="1">The sequence shown here is derived from an EMBL/GenBank/DDBJ whole genome shotgun (WGS) entry which is preliminary data.</text>
</comment>
<dbReference type="Proteomes" id="UP000231474">
    <property type="component" value="Unassembled WGS sequence"/>
</dbReference>
<gene>
    <name evidence="1" type="ORF">COU95_03290</name>
</gene>
<accession>A0A2M8L2Y9</accession>
<organism evidence="1 2">
    <name type="scientific">Candidatus Shapirobacteria bacterium CG10_big_fil_rev_8_21_14_0_10_40_9</name>
    <dbReference type="NCBI Taxonomy" id="1974888"/>
    <lineage>
        <taxon>Bacteria</taxon>
        <taxon>Candidatus Shapironibacteriota</taxon>
    </lineage>
</organism>
<protein>
    <submittedName>
        <fullName evidence="1">Uncharacterized protein</fullName>
    </submittedName>
</protein>
<name>A0A2M8L2Y9_9BACT</name>
<dbReference type="EMBL" id="PFEK01000065">
    <property type="protein sequence ID" value="PJE67269.1"/>
    <property type="molecule type" value="Genomic_DNA"/>
</dbReference>